<accession>A0AAE1A4L5</accession>
<dbReference type="AlphaFoldDB" id="A0AAE1A4L5"/>
<dbReference type="PANTHER" id="PTHR37162:SF1">
    <property type="entry name" value="BED-TYPE DOMAIN-CONTAINING PROTEIN"/>
    <property type="match status" value="1"/>
</dbReference>
<reference evidence="1" key="1">
    <citation type="journal article" date="2023" name="G3 (Bethesda)">
        <title>A reference genome for the long-term kleptoplast-retaining sea slug Elysia crispata morphotype clarki.</title>
        <authorList>
            <person name="Eastman K.E."/>
            <person name="Pendleton A.L."/>
            <person name="Shaikh M.A."/>
            <person name="Suttiyut T."/>
            <person name="Ogas R."/>
            <person name="Tomko P."/>
            <person name="Gavelis G."/>
            <person name="Widhalm J.R."/>
            <person name="Wisecaver J.H."/>
        </authorList>
    </citation>
    <scope>NUCLEOTIDE SEQUENCE</scope>
    <source>
        <strain evidence="1">ECLA1</strain>
    </source>
</reference>
<sequence>MVGLQLRTLLIQPVLLQPPPTFPKRRNDCAVIVNTPMNFLSSYEAESGSITYFVNHCGRTKVTAIANALASHCMDKLADSHKESVFSLSTDGSNKNGMKLYPIVIQHYDKSEEVKKVLKHCPTRWLSLSPFLKRFLELWQSLLKYITKLQKETLEEEERKKGKKKAVEDTLIASWFKDKRAT</sequence>
<dbReference type="Proteomes" id="UP001283361">
    <property type="component" value="Unassembled WGS sequence"/>
</dbReference>
<dbReference type="EMBL" id="JAWDGP010002668">
    <property type="protein sequence ID" value="KAK3781085.1"/>
    <property type="molecule type" value="Genomic_DNA"/>
</dbReference>
<comment type="caution">
    <text evidence="1">The sequence shown here is derived from an EMBL/GenBank/DDBJ whole genome shotgun (WGS) entry which is preliminary data.</text>
</comment>
<name>A0AAE1A4L5_9GAST</name>
<keyword evidence="2" id="KW-1185">Reference proteome</keyword>
<gene>
    <name evidence="1" type="ORF">RRG08_010094</name>
</gene>
<evidence type="ECO:0000313" key="2">
    <source>
        <dbReference type="Proteomes" id="UP001283361"/>
    </source>
</evidence>
<organism evidence="1 2">
    <name type="scientific">Elysia crispata</name>
    <name type="common">lettuce slug</name>
    <dbReference type="NCBI Taxonomy" id="231223"/>
    <lineage>
        <taxon>Eukaryota</taxon>
        <taxon>Metazoa</taxon>
        <taxon>Spiralia</taxon>
        <taxon>Lophotrochozoa</taxon>
        <taxon>Mollusca</taxon>
        <taxon>Gastropoda</taxon>
        <taxon>Heterobranchia</taxon>
        <taxon>Euthyneura</taxon>
        <taxon>Panpulmonata</taxon>
        <taxon>Sacoglossa</taxon>
        <taxon>Placobranchoidea</taxon>
        <taxon>Plakobranchidae</taxon>
        <taxon>Elysia</taxon>
    </lineage>
</organism>
<dbReference type="PANTHER" id="PTHR37162">
    <property type="entry name" value="HAT FAMILY DIMERISATION DOMAINCONTAINING PROTEIN-RELATED"/>
    <property type="match status" value="1"/>
</dbReference>
<evidence type="ECO:0000313" key="1">
    <source>
        <dbReference type="EMBL" id="KAK3781085.1"/>
    </source>
</evidence>
<proteinExistence type="predicted"/>
<protein>
    <submittedName>
        <fullName evidence="1">Uncharacterized protein</fullName>
    </submittedName>
</protein>